<gene>
    <name evidence="1" type="ORF">S7711_11626</name>
</gene>
<accession>A0A084B777</accession>
<protein>
    <submittedName>
        <fullName evidence="1">Uncharacterized protein</fullName>
    </submittedName>
</protein>
<sequence length="59" mass="6660">MLECIGPVGIQDFRRKVSPQASISPSPLEHSTNLHFVHPLQMAPRLSKIERVELKDVII</sequence>
<reference evidence="1 2" key="1">
    <citation type="journal article" date="2014" name="BMC Genomics">
        <title>Comparative genome sequencing reveals chemotype-specific gene clusters in the toxigenic black mold Stachybotrys.</title>
        <authorList>
            <person name="Semeiks J."/>
            <person name="Borek D."/>
            <person name="Otwinowski Z."/>
            <person name="Grishin N.V."/>
        </authorList>
    </citation>
    <scope>NUCLEOTIDE SEQUENCE [LARGE SCALE GENOMIC DNA]</scope>
    <source>
        <strain evidence="2">CBS 109288 / IBT 7711</strain>
    </source>
</reference>
<dbReference type="AlphaFoldDB" id="A0A084B777"/>
<dbReference type="HOGENOM" id="CLU_2967550_0_0_1"/>
<proteinExistence type="predicted"/>
<feature type="non-terminal residue" evidence="1">
    <location>
        <position position="59"/>
    </location>
</feature>
<evidence type="ECO:0000313" key="2">
    <source>
        <dbReference type="Proteomes" id="UP000028045"/>
    </source>
</evidence>
<organism evidence="1 2">
    <name type="scientific">Stachybotrys chartarum (strain CBS 109288 / IBT 7711)</name>
    <name type="common">Toxic black mold</name>
    <name type="synonym">Stilbospora chartarum</name>
    <dbReference type="NCBI Taxonomy" id="1280523"/>
    <lineage>
        <taxon>Eukaryota</taxon>
        <taxon>Fungi</taxon>
        <taxon>Dikarya</taxon>
        <taxon>Ascomycota</taxon>
        <taxon>Pezizomycotina</taxon>
        <taxon>Sordariomycetes</taxon>
        <taxon>Hypocreomycetidae</taxon>
        <taxon>Hypocreales</taxon>
        <taxon>Stachybotryaceae</taxon>
        <taxon>Stachybotrys</taxon>
    </lineage>
</organism>
<dbReference type="Proteomes" id="UP000028045">
    <property type="component" value="Unassembled WGS sequence"/>
</dbReference>
<keyword evidence="2" id="KW-1185">Reference proteome</keyword>
<evidence type="ECO:0000313" key="1">
    <source>
        <dbReference type="EMBL" id="KEY73406.1"/>
    </source>
</evidence>
<name>A0A084B777_STACB</name>
<dbReference type="EMBL" id="KL647850">
    <property type="protein sequence ID" value="KEY73406.1"/>
    <property type="molecule type" value="Genomic_DNA"/>
</dbReference>